<organism evidence="5 6">
    <name type="scientific">Macrococcus hajekii</name>
    <dbReference type="NCBI Taxonomy" id="198482"/>
    <lineage>
        <taxon>Bacteria</taxon>
        <taxon>Bacillati</taxon>
        <taxon>Bacillota</taxon>
        <taxon>Bacilli</taxon>
        <taxon>Bacillales</taxon>
        <taxon>Staphylococcaceae</taxon>
        <taxon>Macrococcus</taxon>
    </lineage>
</organism>
<evidence type="ECO:0000256" key="3">
    <source>
        <dbReference type="SAM" id="MobiDB-lite"/>
    </source>
</evidence>
<dbReference type="AlphaFoldDB" id="A0A4R6BPA1"/>
<keyword evidence="5" id="KW-0378">Hydrolase</keyword>
<feature type="compositionally biased region" description="Polar residues" evidence="3">
    <location>
        <begin position="45"/>
        <end position="61"/>
    </location>
</feature>
<dbReference type="GO" id="GO:0016787">
    <property type="term" value="F:hydrolase activity"/>
    <property type="evidence" value="ECO:0007669"/>
    <property type="project" value="UniProtKB-KW"/>
</dbReference>
<gene>
    <name evidence="5" type="ORF">ERX37_05280</name>
</gene>
<dbReference type="PANTHER" id="PTHR46825">
    <property type="entry name" value="D-ALANYL-D-ALANINE-CARBOXYPEPTIDASE/ENDOPEPTIDASE AMPH"/>
    <property type="match status" value="1"/>
</dbReference>
<feature type="domain" description="Beta-lactamase-related" evidence="4">
    <location>
        <begin position="89"/>
        <end position="380"/>
    </location>
</feature>
<dbReference type="OrthoDB" id="9803467at2"/>
<name>A0A4R6BPA1_9STAP</name>
<evidence type="ECO:0000259" key="4">
    <source>
        <dbReference type="Pfam" id="PF00144"/>
    </source>
</evidence>
<keyword evidence="6" id="KW-1185">Reference proteome</keyword>
<evidence type="ECO:0000256" key="2">
    <source>
        <dbReference type="ARBA" id="ARBA00023136"/>
    </source>
</evidence>
<accession>A0A4R6BPA1</accession>
<keyword evidence="2" id="KW-0472">Membrane</keyword>
<proteinExistence type="predicted"/>
<dbReference type="SUPFAM" id="SSF56601">
    <property type="entry name" value="beta-lactamase/transpeptidase-like"/>
    <property type="match status" value="1"/>
</dbReference>
<evidence type="ECO:0000256" key="1">
    <source>
        <dbReference type="ARBA" id="ARBA00004370"/>
    </source>
</evidence>
<dbReference type="PANTHER" id="PTHR46825:SF11">
    <property type="entry name" value="PENICILLIN-BINDING PROTEIN 4"/>
    <property type="match status" value="1"/>
</dbReference>
<dbReference type="GO" id="GO:0016020">
    <property type="term" value="C:membrane"/>
    <property type="evidence" value="ECO:0007669"/>
    <property type="project" value="UniProtKB-SubCell"/>
</dbReference>
<comment type="caution">
    <text evidence="5">The sequence shown here is derived from an EMBL/GenBank/DDBJ whole genome shotgun (WGS) entry which is preliminary data.</text>
</comment>
<reference evidence="5 6" key="1">
    <citation type="submission" date="2019-01" db="EMBL/GenBank/DDBJ databases">
        <title>Draft genome sequences of the type strains of six Macrococcus species.</title>
        <authorList>
            <person name="Mazhar S."/>
            <person name="Altermann E."/>
            <person name="Hill C."/>
            <person name="Mcauliffe O."/>
        </authorList>
    </citation>
    <scope>NUCLEOTIDE SEQUENCE [LARGE SCALE GENOMIC DNA]</scope>
    <source>
        <strain evidence="5 6">CCM4809</strain>
    </source>
</reference>
<dbReference type="Proteomes" id="UP000295328">
    <property type="component" value="Unassembled WGS sequence"/>
</dbReference>
<evidence type="ECO:0000313" key="5">
    <source>
        <dbReference type="EMBL" id="TDM03497.1"/>
    </source>
</evidence>
<dbReference type="InterPro" id="IPR012338">
    <property type="entry name" value="Beta-lactam/transpept-like"/>
</dbReference>
<dbReference type="InterPro" id="IPR001466">
    <property type="entry name" value="Beta-lactam-related"/>
</dbReference>
<sequence>MTNKVITLRVIALFFGGPMKKIITRTSLLVLSMALSGCNILPSNETATQTKGESSETQVKAPQSKPAMKIETNEADKKAVAEIKEVLKAQDFNGTIFIAKNNKVIMNEALGQKNSDGDPLQPDNMFLIGSSQKFLTGLVVRKLEDEGLINRNQQLSYYLPEFNGFDITIKNLLMHRSGFLKYETSQDYLGLDKTVDIIRQNGVDPAFHNVYNYNDANYIVLAKVIEQVTKKSYKENVQHYLIKPLHLSRTGFYDDKELQPYFAEGFTHNFGFDNRVVPYGLDQFDGAGNIYMSAQDMGLLARAFYDNKLFSADETTLLKTNVDDNAQPYRYGFNVKRGYLRLRGYFYNQEVICWFDKRFTLAIASNKIDPKKAKHNEENLLKVYNIVGKLK</sequence>
<dbReference type="Gene3D" id="3.40.710.10">
    <property type="entry name" value="DD-peptidase/beta-lactamase superfamily"/>
    <property type="match status" value="1"/>
</dbReference>
<feature type="region of interest" description="Disordered" evidence="3">
    <location>
        <begin position="45"/>
        <end position="72"/>
    </location>
</feature>
<dbReference type="Pfam" id="PF00144">
    <property type="entry name" value="Beta-lactamase"/>
    <property type="match status" value="1"/>
</dbReference>
<dbReference type="InterPro" id="IPR050491">
    <property type="entry name" value="AmpC-like"/>
</dbReference>
<protein>
    <submittedName>
        <fullName evidence="5">Class A beta-lactamase-related serine hydrolase</fullName>
    </submittedName>
</protein>
<evidence type="ECO:0000313" key="6">
    <source>
        <dbReference type="Proteomes" id="UP000295328"/>
    </source>
</evidence>
<comment type="subcellular location">
    <subcellularLocation>
        <location evidence="1">Membrane</location>
    </subcellularLocation>
</comment>
<dbReference type="EMBL" id="SCWE01000001">
    <property type="protein sequence ID" value="TDM03497.1"/>
    <property type="molecule type" value="Genomic_DNA"/>
</dbReference>